<keyword evidence="2" id="KW-0732">Signal</keyword>
<keyword evidence="5" id="KW-1185">Reference proteome</keyword>
<feature type="chain" id="PRO_5024400062" evidence="2">
    <location>
        <begin position="20"/>
        <end position="262"/>
    </location>
</feature>
<dbReference type="PANTHER" id="PTHR30373:SF2">
    <property type="entry name" value="UPF0603 PROTEIN YGCG"/>
    <property type="match status" value="1"/>
</dbReference>
<dbReference type="RefSeq" id="WP_318347483.1">
    <property type="nucleotide sequence ID" value="NZ_AP018694.1"/>
</dbReference>
<protein>
    <submittedName>
        <fullName evidence="4">Beta-propeller domains of methanol dehydrogenase type</fullName>
    </submittedName>
</protein>
<dbReference type="KEGG" id="anf:AQPE_3391"/>
<dbReference type="AlphaFoldDB" id="A0A5K7SCK7"/>
<evidence type="ECO:0000256" key="1">
    <source>
        <dbReference type="SAM" id="Phobius"/>
    </source>
</evidence>
<keyword evidence="1" id="KW-0812">Transmembrane</keyword>
<feature type="transmembrane region" description="Helical" evidence="1">
    <location>
        <begin position="184"/>
        <end position="202"/>
    </location>
</feature>
<name>A0A5K7SCK7_9BACT</name>
<keyword evidence="1" id="KW-0472">Membrane</keyword>
<evidence type="ECO:0000259" key="3">
    <source>
        <dbReference type="Pfam" id="PF04536"/>
    </source>
</evidence>
<evidence type="ECO:0000256" key="2">
    <source>
        <dbReference type="SAM" id="SignalP"/>
    </source>
</evidence>
<dbReference type="Proteomes" id="UP001193389">
    <property type="component" value="Chromosome"/>
</dbReference>
<gene>
    <name evidence="4" type="ORF">AQPE_3391</name>
</gene>
<evidence type="ECO:0000313" key="4">
    <source>
        <dbReference type="EMBL" id="BBE19215.1"/>
    </source>
</evidence>
<dbReference type="Gene3D" id="3.10.310.50">
    <property type="match status" value="1"/>
</dbReference>
<reference evidence="4" key="1">
    <citation type="journal article" date="2020" name="Int. J. Syst. Evol. Microbiol.">
        <title>Aquipluma nitroreducens gen. nov. sp. nov., a novel facultatively anaerobic bacterium isolated from a freshwater lake.</title>
        <authorList>
            <person name="Watanabe M."/>
            <person name="Kojima H."/>
            <person name="Fukui M."/>
        </authorList>
    </citation>
    <scope>NUCLEOTIDE SEQUENCE</scope>
    <source>
        <strain evidence="4">MeG22</strain>
    </source>
</reference>
<accession>A0A5K7SCK7</accession>
<organism evidence="4 5">
    <name type="scientific">Aquipluma nitroreducens</name>
    <dbReference type="NCBI Taxonomy" id="2010828"/>
    <lineage>
        <taxon>Bacteria</taxon>
        <taxon>Pseudomonadati</taxon>
        <taxon>Bacteroidota</taxon>
        <taxon>Bacteroidia</taxon>
        <taxon>Marinilabiliales</taxon>
        <taxon>Prolixibacteraceae</taxon>
        <taxon>Aquipluma</taxon>
    </lineage>
</organism>
<dbReference type="Pfam" id="PF04536">
    <property type="entry name" value="TPM_phosphatase"/>
    <property type="match status" value="1"/>
</dbReference>
<evidence type="ECO:0000313" key="5">
    <source>
        <dbReference type="Proteomes" id="UP001193389"/>
    </source>
</evidence>
<feature type="signal peptide" evidence="2">
    <location>
        <begin position="1"/>
        <end position="19"/>
    </location>
</feature>
<feature type="domain" description="TPM" evidence="3">
    <location>
        <begin position="32"/>
        <end position="159"/>
    </location>
</feature>
<sequence length="262" mass="27256">MKKILLILFLSVFAVSIFAQDVPERPNPPKLVNDMANVLSDQEEQQLEGELDQFNEQTSTQICIVTLPSLNGMEISDLSFKIGEKWGVGQKGKNNGIVIVFKPKTKGEKGAIFVAVGYGLEGVIPDAVANRNVVDYAMIPYFKENDIYGGLSAGTKVLMSLASGEFTAADYQKKTSGKKSDKDGGGGFILVILIIIVLVSLFKGGRGGGYSSRGSLPFWLAMGLLGSGNRGGGSFGGFSGGSGGFGGFGGGSFGGGGAGGSW</sequence>
<dbReference type="EMBL" id="AP018694">
    <property type="protein sequence ID" value="BBE19215.1"/>
    <property type="molecule type" value="Genomic_DNA"/>
</dbReference>
<keyword evidence="1" id="KW-1133">Transmembrane helix</keyword>
<dbReference type="InterPro" id="IPR007621">
    <property type="entry name" value="TPM_dom"/>
</dbReference>
<proteinExistence type="predicted"/>
<dbReference type="PANTHER" id="PTHR30373">
    <property type="entry name" value="UPF0603 PROTEIN YGCG"/>
    <property type="match status" value="1"/>
</dbReference>